<protein>
    <recommendedName>
        <fullName evidence="4">Cnl2/NKP2 family protein</fullName>
    </recommendedName>
</protein>
<name>A0AA39GMR1_SARSR</name>
<evidence type="ECO:0000313" key="3">
    <source>
        <dbReference type="Proteomes" id="UP001175261"/>
    </source>
</evidence>
<dbReference type="Pfam" id="PF09447">
    <property type="entry name" value="Cnl2_NKP2"/>
    <property type="match status" value="1"/>
</dbReference>
<comment type="caution">
    <text evidence="2">The sequence shown here is derived from an EMBL/GenBank/DDBJ whole genome shotgun (WGS) entry which is preliminary data.</text>
</comment>
<dbReference type="AlphaFoldDB" id="A0AA39GMR1"/>
<sequence>MSASETDVLTNYLLRPSSLTSILTFEQFQSFFPPRLHGKPELRSLFRDLRAQRDLVLAAVEASIDEEAKRGVAMRKEVLKARQGAVAKEEEDVDGEVELERALFGNDSGVPKSKHTLTSIVPELDGAAEALEAEIRKLNAEELALSESIKQTVGALSDLRYGKFSNGQIRDEIVDGLTSLRDACESKM</sequence>
<accession>A0AA39GMR1</accession>
<dbReference type="Proteomes" id="UP001175261">
    <property type="component" value="Unassembled WGS sequence"/>
</dbReference>
<gene>
    <name evidence="2" type="ORF">NLU13_3392</name>
</gene>
<dbReference type="GO" id="GO:0007059">
    <property type="term" value="P:chromosome segregation"/>
    <property type="evidence" value="ECO:0007669"/>
    <property type="project" value="TreeGrafter"/>
</dbReference>
<dbReference type="PANTHER" id="PTHR28064:SF1">
    <property type="entry name" value="INNER KINETOCHORE SUBUNIT NKP2"/>
    <property type="match status" value="1"/>
</dbReference>
<proteinExistence type="predicted"/>
<dbReference type="EMBL" id="JAPDFR010000002">
    <property type="protein sequence ID" value="KAK0389819.1"/>
    <property type="molecule type" value="Genomic_DNA"/>
</dbReference>
<organism evidence="2 3">
    <name type="scientific">Sarocladium strictum</name>
    <name type="common">Black bundle disease fungus</name>
    <name type="synonym">Acremonium strictum</name>
    <dbReference type="NCBI Taxonomy" id="5046"/>
    <lineage>
        <taxon>Eukaryota</taxon>
        <taxon>Fungi</taxon>
        <taxon>Dikarya</taxon>
        <taxon>Ascomycota</taxon>
        <taxon>Pezizomycotina</taxon>
        <taxon>Sordariomycetes</taxon>
        <taxon>Hypocreomycetidae</taxon>
        <taxon>Hypocreales</taxon>
        <taxon>Sarocladiaceae</taxon>
        <taxon>Sarocladium</taxon>
    </lineage>
</organism>
<evidence type="ECO:0008006" key="4">
    <source>
        <dbReference type="Google" id="ProtNLM"/>
    </source>
</evidence>
<evidence type="ECO:0000256" key="1">
    <source>
        <dbReference type="SAM" id="Coils"/>
    </source>
</evidence>
<keyword evidence="1" id="KW-0175">Coiled coil</keyword>
<evidence type="ECO:0000313" key="2">
    <source>
        <dbReference type="EMBL" id="KAK0389819.1"/>
    </source>
</evidence>
<dbReference type="GO" id="GO:0031511">
    <property type="term" value="C:Mis6-Sim4 complex"/>
    <property type="evidence" value="ECO:0007669"/>
    <property type="project" value="TreeGrafter"/>
</dbReference>
<dbReference type="InterPro" id="IPR018565">
    <property type="entry name" value="Nkp2/Cnl2"/>
</dbReference>
<feature type="coiled-coil region" evidence="1">
    <location>
        <begin position="121"/>
        <end position="148"/>
    </location>
</feature>
<reference evidence="2" key="1">
    <citation type="submission" date="2022-10" db="EMBL/GenBank/DDBJ databases">
        <title>Determination and structural analysis of whole genome sequence of Sarocladium strictum F4-1.</title>
        <authorList>
            <person name="Hu L."/>
            <person name="Jiang Y."/>
        </authorList>
    </citation>
    <scope>NUCLEOTIDE SEQUENCE</scope>
    <source>
        <strain evidence="2">F4-1</strain>
    </source>
</reference>
<dbReference type="PANTHER" id="PTHR28064">
    <property type="entry name" value="INNER KINETOCHORE SUBUNIT NKP2"/>
    <property type="match status" value="1"/>
</dbReference>
<keyword evidence="3" id="KW-1185">Reference proteome</keyword>